<accession>A0ABZ3FMC7</accession>
<sequence length="174" mass="18611">MGGRQLDRCRRKGPHDHPALSLAAFWTFFGLASGLFYREFTKLNDHPGGTQLAVVHTHALTLGTLVMLAFLALALLLPHIGNDKRFRVGFWLWQGGLTLAIGGLLVKGCLQVLGHPMADSPMIAGFSGLGHMTLTAAFILFFLGLGRALKRRPAAGPVPGTPVAADTHENAATH</sequence>
<feature type="region of interest" description="Disordered" evidence="1">
    <location>
        <begin position="153"/>
        <end position="174"/>
    </location>
</feature>
<protein>
    <submittedName>
        <fullName evidence="3">DUF2871 domain-containing protein</fullName>
    </submittedName>
</protein>
<feature type="transmembrane region" description="Helical" evidence="2">
    <location>
        <begin position="57"/>
        <end position="78"/>
    </location>
</feature>
<evidence type="ECO:0000256" key="2">
    <source>
        <dbReference type="SAM" id="Phobius"/>
    </source>
</evidence>
<evidence type="ECO:0000313" key="4">
    <source>
        <dbReference type="Proteomes" id="UP001442841"/>
    </source>
</evidence>
<dbReference type="Proteomes" id="UP001442841">
    <property type="component" value="Chromosome"/>
</dbReference>
<proteinExistence type="predicted"/>
<keyword evidence="2" id="KW-1133">Transmembrane helix</keyword>
<feature type="transmembrane region" description="Helical" evidence="2">
    <location>
        <begin position="125"/>
        <end position="145"/>
    </location>
</feature>
<evidence type="ECO:0000256" key="1">
    <source>
        <dbReference type="SAM" id="MobiDB-lite"/>
    </source>
</evidence>
<keyword evidence="2" id="KW-0812">Transmembrane</keyword>
<feature type="compositionally biased region" description="Low complexity" evidence="1">
    <location>
        <begin position="154"/>
        <end position="165"/>
    </location>
</feature>
<dbReference type="InterPro" id="IPR021299">
    <property type="entry name" value="DUF2871"/>
</dbReference>
<dbReference type="RefSeq" id="WP_425308643.1">
    <property type="nucleotide sequence ID" value="NZ_CP154795.1"/>
</dbReference>
<gene>
    <name evidence="3" type="ORF">AADG42_07775</name>
</gene>
<dbReference type="EMBL" id="CP154795">
    <property type="protein sequence ID" value="XAN07193.1"/>
    <property type="molecule type" value="Genomic_DNA"/>
</dbReference>
<dbReference type="Gene3D" id="1.20.210.10">
    <property type="entry name" value="Cytochrome c oxidase-like, subunit I domain"/>
    <property type="match status" value="1"/>
</dbReference>
<name>A0ABZ3FMC7_9ACTN</name>
<feature type="transmembrane region" description="Helical" evidence="2">
    <location>
        <begin position="20"/>
        <end position="37"/>
    </location>
</feature>
<keyword evidence="2" id="KW-0472">Membrane</keyword>
<dbReference type="Pfam" id="PF11070">
    <property type="entry name" value="DUF2871"/>
    <property type="match status" value="1"/>
</dbReference>
<evidence type="ECO:0000313" key="3">
    <source>
        <dbReference type="EMBL" id="XAN07193.1"/>
    </source>
</evidence>
<dbReference type="InterPro" id="IPR036927">
    <property type="entry name" value="Cyt_c_oxase-like_su1_sf"/>
</dbReference>
<dbReference type="SUPFAM" id="SSF81442">
    <property type="entry name" value="Cytochrome c oxidase subunit I-like"/>
    <property type="match status" value="1"/>
</dbReference>
<reference evidence="3 4" key="1">
    <citation type="submission" date="2024-04" db="EMBL/GenBank/DDBJ databases">
        <title>Isolation of an actinomycete strain from pig manure.</title>
        <authorList>
            <person name="Gong T."/>
            <person name="Yu Z."/>
            <person name="An M."/>
            <person name="Wei C."/>
            <person name="Yang W."/>
            <person name="Liu L."/>
        </authorList>
    </citation>
    <scope>NUCLEOTIDE SEQUENCE [LARGE SCALE GENOMIC DNA]</scope>
    <source>
        <strain evidence="3 4">ZF39</strain>
    </source>
</reference>
<feature type="transmembrane region" description="Helical" evidence="2">
    <location>
        <begin position="90"/>
        <end position="113"/>
    </location>
</feature>
<keyword evidence="4" id="KW-1185">Reference proteome</keyword>
<organism evidence="3 4">
    <name type="scientific">Ammonicoccus fulvus</name>
    <dbReference type="NCBI Taxonomy" id="3138240"/>
    <lineage>
        <taxon>Bacteria</taxon>
        <taxon>Bacillati</taxon>
        <taxon>Actinomycetota</taxon>
        <taxon>Actinomycetes</taxon>
        <taxon>Propionibacteriales</taxon>
        <taxon>Propionibacteriaceae</taxon>
        <taxon>Ammonicoccus</taxon>
    </lineage>
</organism>